<evidence type="ECO:0000313" key="3">
    <source>
        <dbReference type="Proteomes" id="UP000010931"/>
    </source>
</evidence>
<evidence type="ECO:0008006" key="4">
    <source>
        <dbReference type="Google" id="ProtNLM"/>
    </source>
</evidence>
<accession>L7F2Y1</accession>
<keyword evidence="3" id="KW-1185">Reference proteome</keyword>
<keyword evidence="1" id="KW-0732">Signal</keyword>
<name>L7F2Y1_STRT8</name>
<evidence type="ECO:0000256" key="1">
    <source>
        <dbReference type="SAM" id="SignalP"/>
    </source>
</evidence>
<dbReference type="GeneID" id="97407318"/>
<dbReference type="RefSeq" id="WP_006378907.1">
    <property type="nucleotide sequence ID" value="NZ_AEJB01000361.1"/>
</dbReference>
<dbReference type="AlphaFoldDB" id="L7F2Y1"/>
<dbReference type="PATRIC" id="fig|698760.3.peg.5178"/>
<feature type="signal peptide" evidence="1">
    <location>
        <begin position="1"/>
        <end position="31"/>
    </location>
</feature>
<dbReference type="EMBL" id="AEJB01000361">
    <property type="protein sequence ID" value="ELP65973.1"/>
    <property type="molecule type" value="Genomic_DNA"/>
</dbReference>
<gene>
    <name evidence="2" type="ORF">STRTUCAR8_01641</name>
</gene>
<proteinExistence type="predicted"/>
<protein>
    <recommendedName>
        <fullName evidence="4">Tat pathway signal sequence domain protein</fullName>
    </recommendedName>
</protein>
<reference evidence="2 3" key="1">
    <citation type="journal article" date="2011" name="Plasmid">
        <title>Streptomyces turgidiscabies Car8 contains a modular pathogenicity island that shares virulence genes with other actinobacterial plant pathogens.</title>
        <authorList>
            <person name="Huguet-Tapia J.C."/>
            <person name="Badger J.H."/>
            <person name="Loria R."/>
            <person name="Pettis G.S."/>
        </authorList>
    </citation>
    <scope>NUCLEOTIDE SEQUENCE [LARGE SCALE GENOMIC DNA]</scope>
    <source>
        <strain evidence="2 3">Car8</strain>
    </source>
</reference>
<organism evidence="2 3">
    <name type="scientific">Streptomyces turgidiscabies (strain Car8)</name>
    <dbReference type="NCBI Taxonomy" id="698760"/>
    <lineage>
        <taxon>Bacteria</taxon>
        <taxon>Bacillati</taxon>
        <taxon>Actinomycetota</taxon>
        <taxon>Actinomycetes</taxon>
        <taxon>Kitasatosporales</taxon>
        <taxon>Streptomycetaceae</taxon>
        <taxon>Streptomyces</taxon>
    </lineage>
</organism>
<sequence length="129" mass="13723">MSVSRFVKHTVPVALGGALATIALATAPASAASSGYVYSSGRGAEGWYYYGNGRVYANDIKVDGFGAVTQIFADDGRRLLTSVKDTGAKNGGSWKTPILFEGYHKIRACVYKTGHAPTKCGAMTRWHVD</sequence>
<dbReference type="STRING" id="85558.T45_07771"/>
<feature type="chain" id="PRO_5003973425" description="Tat pathway signal sequence domain protein" evidence="1">
    <location>
        <begin position="32"/>
        <end position="129"/>
    </location>
</feature>
<evidence type="ECO:0000313" key="2">
    <source>
        <dbReference type="EMBL" id="ELP65973.1"/>
    </source>
</evidence>
<dbReference type="Proteomes" id="UP000010931">
    <property type="component" value="Unassembled WGS sequence"/>
</dbReference>
<comment type="caution">
    <text evidence="2">The sequence shown here is derived from an EMBL/GenBank/DDBJ whole genome shotgun (WGS) entry which is preliminary data.</text>
</comment>